<evidence type="ECO:0000256" key="1">
    <source>
        <dbReference type="SAM" id="Phobius"/>
    </source>
</evidence>
<organism evidence="2 3">
    <name type="scientific">Amycolatopsis taiwanensis</name>
    <dbReference type="NCBI Taxonomy" id="342230"/>
    <lineage>
        <taxon>Bacteria</taxon>
        <taxon>Bacillati</taxon>
        <taxon>Actinomycetota</taxon>
        <taxon>Actinomycetes</taxon>
        <taxon>Pseudonocardiales</taxon>
        <taxon>Pseudonocardiaceae</taxon>
        <taxon>Amycolatopsis</taxon>
    </lineage>
</organism>
<sequence>MSAEARPPRHNPLQEIFWTRTGLLLLVLVVLSGVCLTISGAMPLGMGRNLVNAAGTGTLVSAIVGFGQTLITATAAQRALVSPVIEESRRTLRELAAEYRSMNKEFFPTHVFEATVQPDPALNRLMMRDLHATRQYFFRGFSARYAAARLLLSQAEWELRVIIADPRDATTLSGRARYLLRHEGAAADADRIQRELSHEVSMGLIGLYLARSRSTRIDVTVIADPPLDRLEMFDDSVWIHLYSDVSSVSTLYPRTLRFSEGSFLYNMERVEFLRVCQSRSARHFQLAPDTTRQEFMALYQKVTGHPLTEEVFRELETEFHVFQHNFSIAASLEN</sequence>
<protein>
    <submittedName>
        <fullName evidence="2">Uncharacterized protein</fullName>
    </submittedName>
</protein>
<keyword evidence="1" id="KW-1133">Transmembrane helix</keyword>
<dbReference type="Proteomes" id="UP001165136">
    <property type="component" value="Unassembled WGS sequence"/>
</dbReference>
<dbReference type="AlphaFoldDB" id="A0A9W6R1M5"/>
<feature type="transmembrane region" description="Helical" evidence="1">
    <location>
        <begin position="17"/>
        <end position="38"/>
    </location>
</feature>
<proteinExistence type="predicted"/>
<comment type="caution">
    <text evidence="2">The sequence shown here is derived from an EMBL/GenBank/DDBJ whole genome shotgun (WGS) entry which is preliminary data.</text>
</comment>
<gene>
    <name evidence="2" type="ORF">Atai01_25090</name>
</gene>
<reference evidence="2" key="1">
    <citation type="submission" date="2023-03" db="EMBL/GenBank/DDBJ databases">
        <title>Amycolatopsis taiwanensis NBRC 103393.</title>
        <authorList>
            <person name="Ichikawa N."/>
            <person name="Sato H."/>
            <person name="Tonouchi N."/>
        </authorList>
    </citation>
    <scope>NUCLEOTIDE SEQUENCE</scope>
    <source>
        <strain evidence="2">NBRC 103393</strain>
    </source>
</reference>
<name>A0A9W6R1M5_9PSEU</name>
<evidence type="ECO:0000313" key="3">
    <source>
        <dbReference type="Proteomes" id="UP001165136"/>
    </source>
</evidence>
<keyword evidence="3" id="KW-1185">Reference proteome</keyword>
<dbReference type="EMBL" id="BSTI01000005">
    <property type="protein sequence ID" value="GLY65890.1"/>
    <property type="molecule type" value="Genomic_DNA"/>
</dbReference>
<keyword evidence="1" id="KW-0812">Transmembrane</keyword>
<accession>A0A9W6R1M5</accession>
<keyword evidence="1" id="KW-0472">Membrane</keyword>
<dbReference type="RefSeq" id="WP_285486898.1">
    <property type="nucleotide sequence ID" value="NZ_BSTI01000005.1"/>
</dbReference>
<evidence type="ECO:0000313" key="2">
    <source>
        <dbReference type="EMBL" id="GLY65890.1"/>
    </source>
</evidence>